<sequence length="425" mass="46263">MAYGHKTEHRICQRAQVVLHAARGRSNARIAREMGLHRDTVRTWRGRFAAHRLPALSDRKRSGRPPRFTPLQTAQVKALACQLPPESGTPPARWSAPELAREVVARHIAPTISASTVRRWLKQEAVKPWQQQSWIFITDPAFRPKAERVLDLYARTWGGLPLGVDEYVISADEKTSVQARCRCHPTLAPGQARVMRVNHTYGRGGALAYLAAYDVHRAKVFGRCEPTTGIDPFMKLVAQVMSQEPYASAKRVFWVVDNGSSHRGKKATDRLTAAHPVAATLFALAHSVGSAWAGRRSGQGSQAGEARSGQSRGVHLPEGVAQRALAGAAVAAGQRVEGESEPAQCLGAGPAGPLRYRGRGVVAGRGHRAHAYREERRQPVTHPTWITGVGHLCQTVQQPFGHRTHSGDGTPGQTGRGGQRRGHGS</sequence>
<evidence type="ECO:0000313" key="2">
    <source>
        <dbReference type="EMBL" id="GAA0570971.1"/>
    </source>
</evidence>
<proteinExistence type="predicted"/>
<dbReference type="InterPro" id="IPR036388">
    <property type="entry name" value="WH-like_DNA-bd_sf"/>
</dbReference>
<dbReference type="NCBIfam" id="NF033545">
    <property type="entry name" value="transpos_IS630"/>
    <property type="match status" value="1"/>
</dbReference>
<name>A0ABP3PSG4_9ACTN</name>
<reference evidence="3" key="1">
    <citation type="journal article" date="2019" name="Int. J. Syst. Evol. Microbiol.">
        <title>The Global Catalogue of Microorganisms (GCM) 10K type strain sequencing project: providing services to taxonomists for standard genome sequencing and annotation.</title>
        <authorList>
            <consortium name="The Broad Institute Genomics Platform"/>
            <consortium name="The Broad Institute Genome Sequencing Center for Infectious Disease"/>
            <person name="Wu L."/>
            <person name="Ma J."/>
        </authorList>
    </citation>
    <scope>NUCLEOTIDE SEQUENCE [LARGE SCALE GENOMIC DNA]</scope>
    <source>
        <strain evidence="3">JCM 5052</strain>
    </source>
</reference>
<dbReference type="InterPro" id="IPR009057">
    <property type="entry name" value="Homeodomain-like_sf"/>
</dbReference>
<dbReference type="EMBL" id="BAAABZ010000086">
    <property type="protein sequence ID" value="GAA0570971.1"/>
    <property type="molecule type" value="Genomic_DNA"/>
</dbReference>
<evidence type="ECO:0000313" key="3">
    <source>
        <dbReference type="Proteomes" id="UP001501576"/>
    </source>
</evidence>
<protein>
    <recommendedName>
        <fullName evidence="4">Transposase</fullName>
    </recommendedName>
</protein>
<accession>A0ABP3PSG4</accession>
<evidence type="ECO:0000256" key="1">
    <source>
        <dbReference type="SAM" id="MobiDB-lite"/>
    </source>
</evidence>
<dbReference type="InterPro" id="IPR047655">
    <property type="entry name" value="Transpos_IS630-like"/>
</dbReference>
<evidence type="ECO:0008006" key="4">
    <source>
        <dbReference type="Google" id="ProtNLM"/>
    </source>
</evidence>
<comment type="caution">
    <text evidence="2">The sequence shown here is derived from an EMBL/GenBank/DDBJ whole genome shotgun (WGS) entry which is preliminary data.</text>
</comment>
<dbReference type="Gene3D" id="1.10.10.10">
    <property type="entry name" value="Winged helix-like DNA-binding domain superfamily/Winged helix DNA-binding domain"/>
    <property type="match status" value="1"/>
</dbReference>
<organism evidence="2 3">
    <name type="scientific">Streptomyces mordarskii</name>
    <dbReference type="NCBI Taxonomy" id="1226758"/>
    <lineage>
        <taxon>Bacteria</taxon>
        <taxon>Bacillati</taxon>
        <taxon>Actinomycetota</taxon>
        <taxon>Actinomycetes</taxon>
        <taxon>Kitasatosporales</taxon>
        <taxon>Streptomycetaceae</taxon>
        <taxon>Streptomyces</taxon>
    </lineage>
</organism>
<keyword evidence="3" id="KW-1185">Reference proteome</keyword>
<feature type="region of interest" description="Disordered" evidence="1">
    <location>
        <begin position="337"/>
        <end position="357"/>
    </location>
</feature>
<dbReference type="Proteomes" id="UP001501576">
    <property type="component" value="Unassembled WGS sequence"/>
</dbReference>
<feature type="region of interest" description="Disordered" evidence="1">
    <location>
        <begin position="399"/>
        <end position="425"/>
    </location>
</feature>
<dbReference type="SUPFAM" id="SSF46689">
    <property type="entry name" value="Homeodomain-like"/>
    <property type="match status" value="1"/>
</dbReference>
<gene>
    <name evidence="2" type="ORF">GCM10010390_87720</name>
</gene>
<feature type="region of interest" description="Disordered" evidence="1">
    <location>
        <begin position="293"/>
        <end position="313"/>
    </location>
</feature>
<dbReference type="Pfam" id="PF13565">
    <property type="entry name" value="HTH_32"/>
    <property type="match status" value="1"/>
</dbReference>